<feature type="chain" id="PRO_5042518900" evidence="1">
    <location>
        <begin position="21"/>
        <end position="215"/>
    </location>
</feature>
<evidence type="ECO:0000313" key="2">
    <source>
        <dbReference type="RefSeq" id="XP_013178604.1"/>
    </source>
</evidence>
<evidence type="ECO:0000256" key="1">
    <source>
        <dbReference type="SAM" id="SignalP"/>
    </source>
</evidence>
<keyword evidence="1" id="KW-0732">Signal</keyword>
<protein>
    <submittedName>
        <fullName evidence="2">Uncharacterized protein LOC106125796 isoform X1</fullName>
    </submittedName>
</protein>
<dbReference type="AlphaFoldDB" id="A0AAJ7EIH0"/>
<organism evidence="2">
    <name type="scientific">Papilio xuthus</name>
    <name type="common">Asian swallowtail butterfly</name>
    <dbReference type="NCBI Taxonomy" id="66420"/>
    <lineage>
        <taxon>Eukaryota</taxon>
        <taxon>Metazoa</taxon>
        <taxon>Ecdysozoa</taxon>
        <taxon>Arthropoda</taxon>
        <taxon>Hexapoda</taxon>
        <taxon>Insecta</taxon>
        <taxon>Pterygota</taxon>
        <taxon>Neoptera</taxon>
        <taxon>Endopterygota</taxon>
        <taxon>Lepidoptera</taxon>
        <taxon>Glossata</taxon>
        <taxon>Ditrysia</taxon>
        <taxon>Papilionoidea</taxon>
        <taxon>Papilionidae</taxon>
        <taxon>Papilioninae</taxon>
        <taxon>Papilio</taxon>
    </lineage>
</organism>
<reference evidence="2" key="1">
    <citation type="submission" date="2025-08" db="UniProtKB">
        <authorList>
            <consortium name="RefSeq"/>
        </authorList>
    </citation>
    <scope>IDENTIFICATION</scope>
</reference>
<dbReference type="RefSeq" id="XP_013178604.1">
    <property type="nucleotide sequence ID" value="XM_013323150.1"/>
</dbReference>
<name>A0AAJ7EIH0_PAPXU</name>
<dbReference type="KEGG" id="pxu:106125796"/>
<proteinExistence type="predicted"/>
<accession>A0AAJ7EIH0</accession>
<dbReference type="GeneID" id="106125796"/>
<feature type="signal peptide" evidence="1">
    <location>
        <begin position="1"/>
        <end position="20"/>
    </location>
</feature>
<gene>
    <name evidence="2" type="primary">LOC106125796</name>
</gene>
<sequence length="215" mass="24391">MKYILALFIYFVVLQNRVLSSGYEDIQRYEDAPQRFNSNAESFEAIKEQNDQYLIESMAGDPTDLMGSNVHFRQSGTYDDFGRRLLFFSDDGNRKKSISENDSLTPMKAPPELVMALAKLSATRQANTVVDPMEELAKRSIVRTGEYWDGVWKEDVETPTNNVLRSIDKSKIKPVPGIGIVKAKVAPGSKLYRLISVLQQFSPRLLYVVNKEQGK</sequence>
<dbReference type="Proteomes" id="UP000694872">
    <property type="component" value="Unplaced"/>
</dbReference>